<keyword evidence="1" id="KW-0472">Membrane</keyword>
<feature type="transmembrane region" description="Helical" evidence="1">
    <location>
        <begin position="41"/>
        <end position="61"/>
    </location>
</feature>
<reference evidence="2 3" key="1">
    <citation type="submission" date="2013-06" db="EMBL/GenBank/DDBJ databases">
        <title>The draft sequence of the Mycobacterium elephantis genome.</title>
        <authorList>
            <person name="Pettersson F.B."/>
            <person name="Das S."/>
            <person name="Dasgupta S."/>
            <person name="Bhattacharya A."/>
            <person name="Kirsebom L.A."/>
        </authorList>
    </citation>
    <scope>NUCLEOTIDE SEQUENCE [LARGE SCALE GENOMIC DNA]</scope>
    <source>
        <strain evidence="2 3">DSM 44368</strain>
    </source>
</reference>
<dbReference type="AlphaFoldDB" id="A0A439E0P4"/>
<evidence type="ECO:0000313" key="3">
    <source>
        <dbReference type="Proteomes" id="UP000287177"/>
    </source>
</evidence>
<name>A0A439E0P4_9MYCO</name>
<dbReference type="Proteomes" id="UP000287177">
    <property type="component" value="Unassembled WGS sequence"/>
</dbReference>
<keyword evidence="1" id="KW-1133">Transmembrane helix</keyword>
<accession>A0A439E0P4</accession>
<keyword evidence="3" id="KW-1185">Reference proteome</keyword>
<gene>
    <name evidence="2" type="ORF">MELE44368_01870</name>
</gene>
<dbReference type="EMBL" id="ATDN01000001">
    <property type="protein sequence ID" value="RWA23982.1"/>
    <property type="molecule type" value="Genomic_DNA"/>
</dbReference>
<organism evidence="2 3">
    <name type="scientific">Mycolicibacterium elephantis DSM 44368</name>
    <dbReference type="NCBI Taxonomy" id="1335622"/>
    <lineage>
        <taxon>Bacteria</taxon>
        <taxon>Bacillati</taxon>
        <taxon>Actinomycetota</taxon>
        <taxon>Actinomycetes</taxon>
        <taxon>Mycobacteriales</taxon>
        <taxon>Mycobacteriaceae</taxon>
        <taxon>Mycolicibacterium</taxon>
    </lineage>
</organism>
<evidence type="ECO:0000313" key="2">
    <source>
        <dbReference type="EMBL" id="RWA23982.1"/>
    </source>
</evidence>
<feature type="transmembrane region" description="Helical" evidence="1">
    <location>
        <begin position="67"/>
        <end position="93"/>
    </location>
</feature>
<feature type="transmembrane region" description="Helical" evidence="1">
    <location>
        <begin position="148"/>
        <end position="169"/>
    </location>
</feature>
<protein>
    <recommendedName>
        <fullName evidence="4">SMODS and SLOG-associating 2TM effector domain-containing protein</fullName>
    </recommendedName>
</protein>
<comment type="caution">
    <text evidence="2">The sequence shown here is derived from an EMBL/GenBank/DDBJ whole genome shotgun (WGS) entry which is preliminary data.</text>
</comment>
<dbReference type="RefSeq" id="WP_128106901.1">
    <property type="nucleotide sequence ID" value="NZ_ATDN01000001.1"/>
</dbReference>
<sequence>MSGVAGESPAESTPSVFSNHVRYVLDREFERADRSNGRAGTIFKAQIAILTVAIGVIAIVYRDGHGLMLDVATAGIFGVAAFIAVVALLAAAFGQSIAVKSTLTDEQTFDKMLSPEHWYADANALYVTACRDRDSVIELRKSNDKRALVTDIALWCQVVSVILAVAAIGHEVASRLGYV</sequence>
<evidence type="ECO:0000256" key="1">
    <source>
        <dbReference type="SAM" id="Phobius"/>
    </source>
</evidence>
<proteinExistence type="predicted"/>
<evidence type="ECO:0008006" key="4">
    <source>
        <dbReference type="Google" id="ProtNLM"/>
    </source>
</evidence>
<keyword evidence="1" id="KW-0812">Transmembrane</keyword>